<name>A0A2J6RXS8_HYAVF</name>
<dbReference type="PANTHER" id="PTHR31014:SF0">
    <property type="entry name" value="MITOCHONDRIAL TRANSLATION SYSTEM COMPONENT PET127-RELATED"/>
    <property type="match status" value="1"/>
</dbReference>
<feature type="compositionally biased region" description="Acidic residues" evidence="1">
    <location>
        <begin position="889"/>
        <end position="942"/>
    </location>
</feature>
<feature type="compositionally biased region" description="Acidic residues" evidence="1">
    <location>
        <begin position="954"/>
        <end position="965"/>
    </location>
</feature>
<feature type="compositionally biased region" description="Acidic residues" evidence="1">
    <location>
        <begin position="1035"/>
        <end position="1067"/>
    </location>
</feature>
<evidence type="ECO:0000313" key="3">
    <source>
        <dbReference type="Proteomes" id="UP000235786"/>
    </source>
</evidence>
<feature type="region of interest" description="Disordered" evidence="1">
    <location>
        <begin position="889"/>
        <end position="1068"/>
    </location>
</feature>
<feature type="region of interest" description="Disordered" evidence="1">
    <location>
        <begin position="358"/>
        <end position="402"/>
    </location>
</feature>
<proteinExistence type="predicted"/>
<feature type="region of interest" description="Disordered" evidence="1">
    <location>
        <begin position="1243"/>
        <end position="1262"/>
    </location>
</feature>
<feature type="compositionally biased region" description="Low complexity" evidence="1">
    <location>
        <begin position="383"/>
        <end position="395"/>
    </location>
</feature>
<dbReference type="InterPro" id="IPR013943">
    <property type="entry name" value="Pet127"/>
</dbReference>
<accession>A0A2J6RXS8</accession>
<feature type="compositionally biased region" description="Basic and acidic residues" evidence="1">
    <location>
        <begin position="63"/>
        <end position="74"/>
    </location>
</feature>
<feature type="compositionally biased region" description="Basic and acidic residues" evidence="1">
    <location>
        <begin position="145"/>
        <end position="171"/>
    </location>
</feature>
<reference evidence="2 3" key="1">
    <citation type="submission" date="2016-04" db="EMBL/GenBank/DDBJ databases">
        <title>A degradative enzymes factory behind the ericoid mycorrhizal symbiosis.</title>
        <authorList>
            <consortium name="DOE Joint Genome Institute"/>
            <person name="Martino E."/>
            <person name="Morin E."/>
            <person name="Grelet G."/>
            <person name="Kuo A."/>
            <person name="Kohler A."/>
            <person name="Daghino S."/>
            <person name="Barry K."/>
            <person name="Choi C."/>
            <person name="Cichocki N."/>
            <person name="Clum A."/>
            <person name="Copeland A."/>
            <person name="Hainaut M."/>
            <person name="Haridas S."/>
            <person name="Labutti K."/>
            <person name="Lindquist E."/>
            <person name="Lipzen A."/>
            <person name="Khouja H.-R."/>
            <person name="Murat C."/>
            <person name="Ohm R."/>
            <person name="Olson A."/>
            <person name="Spatafora J."/>
            <person name="Veneault-Fourrey C."/>
            <person name="Henrissat B."/>
            <person name="Grigoriev I."/>
            <person name="Martin F."/>
            <person name="Perotto S."/>
        </authorList>
    </citation>
    <scope>NUCLEOTIDE SEQUENCE [LARGE SCALE GENOMIC DNA]</scope>
    <source>
        <strain evidence="2 3">F</strain>
    </source>
</reference>
<gene>
    <name evidence="2" type="ORF">L207DRAFT_509817</name>
</gene>
<feature type="compositionally biased region" description="Basic and acidic residues" evidence="1">
    <location>
        <begin position="966"/>
        <end position="984"/>
    </location>
</feature>
<feature type="compositionally biased region" description="Basic and acidic residues" evidence="1">
    <location>
        <begin position="198"/>
        <end position="211"/>
    </location>
</feature>
<dbReference type="Pfam" id="PF08634">
    <property type="entry name" value="Pet127"/>
    <property type="match status" value="1"/>
</dbReference>
<dbReference type="OrthoDB" id="10249045at2759"/>
<dbReference type="STRING" id="1149755.A0A2J6RXS8"/>
<dbReference type="Proteomes" id="UP000235786">
    <property type="component" value="Unassembled WGS sequence"/>
</dbReference>
<feature type="region of interest" description="Disordered" evidence="1">
    <location>
        <begin position="48"/>
        <end position="242"/>
    </location>
</feature>
<dbReference type="GO" id="GO:0000964">
    <property type="term" value="P:mitochondrial RNA 5'-end processing"/>
    <property type="evidence" value="ECO:0007669"/>
    <property type="project" value="TreeGrafter"/>
</dbReference>
<evidence type="ECO:0000256" key="1">
    <source>
        <dbReference type="SAM" id="MobiDB-lite"/>
    </source>
</evidence>
<feature type="compositionally biased region" description="Basic and acidic residues" evidence="1">
    <location>
        <begin position="82"/>
        <end position="98"/>
    </location>
</feature>
<dbReference type="AlphaFoldDB" id="A0A2J6RXS8"/>
<dbReference type="GO" id="GO:0005740">
    <property type="term" value="C:mitochondrial envelope"/>
    <property type="evidence" value="ECO:0007669"/>
    <property type="project" value="TreeGrafter"/>
</dbReference>
<dbReference type="EMBL" id="KZ613942">
    <property type="protein sequence ID" value="PMD43305.1"/>
    <property type="molecule type" value="Genomic_DNA"/>
</dbReference>
<feature type="compositionally biased region" description="Polar residues" evidence="1">
    <location>
        <begin position="118"/>
        <end position="130"/>
    </location>
</feature>
<evidence type="ECO:0000313" key="2">
    <source>
        <dbReference type="EMBL" id="PMD43305.1"/>
    </source>
</evidence>
<feature type="compositionally biased region" description="Basic and acidic residues" evidence="1">
    <location>
        <begin position="991"/>
        <end position="1016"/>
    </location>
</feature>
<sequence>MFASLSRGSPGVRQAYICSSCLSNVLTHAPSLPLLTADRGRRAVFYSTSTDAQPDNEASEPAETPKPKIAEDGKIAGGTKSARGEQGGRTEKARDKRISSSGEALKALQKSLARATQVDATSSKEQQTNAEKSRKASAFWKQRASRREKLAESKRRKEGTGKAGTDDDNTHARPSTRSLEEEPATSRKQRTLGLSQSKKAESRSDDHEAKKVAVTASKSKKSTSKATKTLEKSPLASSEKTPLLVRRLTSHEPAPREEQVSEDAGKLSKDVIEPQHGIVSVEAKNAYHAAIPGFFKRYPSIFEKVRLYQENAQQPQNSRKTTYRRVFVELLQTGQLTPNEKQVTLKLLRNSMVRRHASIFSKPSPPLATRGKRSSVAVRPENTRNAAATSAASSRGLKDSSTIVKERAMPGPISAQKGTTKHEIKTIDADELQLIPIDKEPLEVPSLAYGLERVLFNPGVYHLQDPRSRVFNFDPYLQTIMPVSEFDFNALKKYITSSRDTTLLAKAKEEEKKYTGSTSSMTSALGHFHFLLSQWRPINTGILSQMFPVEFNSFTALQRGPVSVFLRYRDGTYAIDADKEYDDSNILMMLGKSMEKLLTLSTDDFEKYRKANSDQISEEQRNESEPFHYTTIGDFLLRSQLDAHDPRLPGTGMFDLKTRAVISVRMDTKAFEEGRGYQIRGRHGEWESFEREYYDMIRSAFLKYSLQVRMGRMDGIFVAFHNTERIFGFQYISLPEMDYALHGTDNVAIGDSEFKLSLELLNRVLDRATAKFPKQSMRLHFETRDGVTPFMYIFAEPVAETKIEKIQATNKRKIEEFEREVLGVTSSSLTEEEKEAEWAKLRAKVEEEMQSDELGLESPDQAKDDVEFDELVIQEQLKAGEAFASTAIEEDGEENEEDGEDEEDVLVEELEDDDEHLDEEEGREEEILEEEENDEESEETNLDDNNLNQHDTAEENLEDDLEETEETRISEERNLAKADESLRDDVEEIEEQHLDDHATTEENTIEHLEQAEKSESLQEQDLEEHKTAEDIIAQDLEEADRLEESADEEETAATEEDTDETPMDENEPSIKKALANLTSQGILSGPTVKEAMIEEASKHAAITRAMDEERPRKKQLKHTTGVARANEPAPELNPLLAMTLVIRNKVNDQYVTRPEKLESHDKWDVEYALSEVPKLESAHRLYKMTKVRRARALTRNVDLGAKNAWNNTFIANIKKMSEKGRVWREKQDKIEKQLPLKRLEVKNGKTMNARDRDVHVQAKKED</sequence>
<keyword evidence="3" id="KW-1185">Reference proteome</keyword>
<dbReference type="PANTHER" id="PTHR31014">
    <property type="entry name" value="MITOCHONDRIAL TRANSLATION SYSTEM COMPONENT PET127-RELATED"/>
    <property type="match status" value="1"/>
</dbReference>
<protein>
    <submittedName>
        <fullName evidence="2">Pet127-domain-containing protein</fullName>
    </submittedName>
</protein>
<feature type="region of interest" description="Disordered" evidence="1">
    <location>
        <begin position="1106"/>
        <end position="1125"/>
    </location>
</feature>
<organism evidence="2 3">
    <name type="scientific">Hyaloscypha variabilis (strain UAMH 11265 / GT02V1 / F)</name>
    <name type="common">Meliniomyces variabilis</name>
    <dbReference type="NCBI Taxonomy" id="1149755"/>
    <lineage>
        <taxon>Eukaryota</taxon>
        <taxon>Fungi</taxon>
        <taxon>Dikarya</taxon>
        <taxon>Ascomycota</taxon>
        <taxon>Pezizomycotina</taxon>
        <taxon>Leotiomycetes</taxon>
        <taxon>Helotiales</taxon>
        <taxon>Hyaloscyphaceae</taxon>
        <taxon>Hyaloscypha</taxon>
        <taxon>Hyaloscypha variabilis</taxon>
    </lineage>
</organism>